<sequence length="70" mass="7993">MTYIECKVWHFQGDDDKDLKNHNEIIKAASKEVITIVIARALNQVRSTCDPTRPDLKNPGQVDQFSGQHQ</sequence>
<dbReference type="Proteomes" id="UP001153678">
    <property type="component" value="Unassembled WGS sequence"/>
</dbReference>
<organism evidence="2 3">
    <name type="scientific">Funneliformis geosporum</name>
    <dbReference type="NCBI Taxonomy" id="1117311"/>
    <lineage>
        <taxon>Eukaryota</taxon>
        <taxon>Fungi</taxon>
        <taxon>Fungi incertae sedis</taxon>
        <taxon>Mucoromycota</taxon>
        <taxon>Glomeromycotina</taxon>
        <taxon>Glomeromycetes</taxon>
        <taxon>Glomerales</taxon>
        <taxon>Glomeraceae</taxon>
        <taxon>Funneliformis</taxon>
    </lineage>
</organism>
<dbReference type="AlphaFoldDB" id="A0A9W4TB49"/>
<evidence type="ECO:0000313" key="2">
    <source>
        <dbReference type="EMBL" id="CAI2198850.1"/>
    </source>
</evidence>
<accession>A0A9W4TB49</accession>
<comment type="caution">
    <text evidence="2">The sequence shown here is derived from an EMBL/GenBank/DDBJ whole genome shotgun (WGS) entry which is preliminary data.</text>
</comment>
<proteinExistence type="predicted"/>
<dbReference type="EMBL" id="CAMKVN010019691">
    <property type="protein sequence ID" value="CAI2198850.1"/>
    <property type="molecule type" value="Genomic_DNA"/>
</dbReference>
<reference evidence="2" key="1">
    <citation type="submission" date="2022-08" db="EMBL/GenBank/DDBJ databases">
        <authorList>
            <person name="Kallberg Y."/>
            <person name="Tangrot J."/>
            <person name="Rosling A."/>
        </authorList>
    </citation>
    <scope>NUCLEOTIDE SEQUENCE</scope>
    <source>
        <strain evidence="2">Wild A</strain>
    </source>
</reference>
<feature type="compositionally biased region" description="Polar residues" evidence="1">
    <location>
        <begin position="61"/>
        <end position="70"/>
    </location>
</feature>
<feature type="non-terminal residue" evidence="2">
    <location>
        <position position="1"/>
    </location>
</feature>
<gene>
    <name evidence="2" type="ORF">FWILDA_LOCUS18779</name>
</gene>
<evidence type="ECO:0000256" key="1">
    <source>
        <dbReference type="SAM" id="MobiDB-lite"/>
    </source>
</evidence>
<protein>
    <submittedName>
        <fullName evidence="2">11611_t:CDS:1</fullName>
    </submittedName>
</protein>
<evidence type="ECO:0000313" key="3">
    <source>
        <dbReference type="Proteomes" id="UP001153678"/>
    </source>
</evidence>
<keyword evidence="3" id="KW-1185">Reference proteome</keyword>
<feature type="region of interest" description="Disordered" evidence="1">
    <location>
        <begin position="48"/>
        <end position="70"/>
    </location>
</feature>
<name>A0A9W4TB49_9GLOM</name>